<dbReference type="PANTHER" id="PTHR48081">
    <property type="entry name" value="AB HYDROLASE SUPERFAMILY PROTEIN C4A8.06C"/>
    <property type="match status" value="1"/>
</dbReference>
<protein>
    <submittedName>
        <fullName evidence="5">Acetyl esterase/lipase</fullName>
    </submittedName>
</protein>
<reference evidence="5 6" key="1">
    <citation type="submission" date="2016-10" db="EMBL/GenBank/DDBJ databases">
        <authorList>
            <person name="de Groot N.N."/>
        </authorList>
    </citation>
    <scope>NUCLEOTIDE SEQUENCE [LARGE SCALE GENOMIC DNA]</scope>
    <source>
        <strain evidence="5 6">CGMCC 1.10228</strain>
    </source>
</reference>
<evidence type="ECO:0000259" key="3">
    <source>
        <dbReference type="Pfam" id="PF07859"/>
    </source>
</evidence>
<feature type="transmembrane region" description="Helical" evidence="2">
    <location>
        <begin position="16"/>
        <end position="35"/>
    </location>
</feature>
<keyword evidence="1" id="KW-0378">Hydrolase</keyword>
<dbReference type="InterPro" id="IPR029058">
    <property type="entry name" value="AB_hydrolase_fold"/>
</dbReference>
<dbReference type="GO" id="GO:0016787">
    <property type="term" value="F:hydrolase activity"/>
    <property type="evidence" value="ECO:0007669"/>
    <property type="project" value="UniProtKB-KW"/>
</dbReference>
<dbReference type="Gene3D" id="3.40.50.1820">
    <property type="entry name" value="alpha/beta hydrolase"/>
    <property type="match status" value="1"/>
</dbReference>
<keyword evidence="2" id="KW-0812">Transmembrane</keyword>
<dbReference type="InterPro" id="IPR044060">
    <property type="entry name" value="Bacterial_rp_domain"/>
</dbReference>
<evidence type="ECO:0000313" key="5">
    <source>
        <dbReference type="EMBL" id="SDG67767.1"/>
    </source>
</evidence>
<dbReference type="Pfam" id="PF18998">
    <property type="entry name" value="Flg_new_2"/>
    <property type="match status" value="2"/>
</dbReference>
<keyword evidence="6" id="KW-1185">Reference proteome</keyword>
<dbReference type="Proteomes" id="UP000198854">
    <property type="component" value="Unassembled WGS sequence"/>
</dbReference>
<feature type="domain" description="Alpha/beta hydrolase fold-3" evidence="3">
    <location>
        <begin position="249"/>
        <end position="466"/>
    </location>
</feature>
<dbReference type="STRING" id="861298.SAMN04488136_101227"/>
<dbReference type="EMBL" id="FNDD01000001">
    <property type="protein sequence ID" value="SDG67767.1"/>
    <property type="molecule type" value="Genomic_DNA"/>
</dbReference>
<keyword evidence="2" id="KW-0472">Membrane</keyword>
<evidence type="ECO:0000313" key="6">
    <source>
        <dbReference type="Proteomes" id="UP000198854"/>
    </source>
</evidence>
<dbReference type="SUPFAM" id="SSF53474">
    <property type="entry name" value="alpha/beta-Hydrolases"/>
    <property type="match status" value="1"/>
</dbReference>
<accession>A0A1G7W707</accession>
<evidence type="ECO:0000256" key="2">
    <source>
        <dbReference type="SAM" id="Phobius"/>
    </source>
</evidence>
<evidence type="ECO:0000259" key="4">
    <source>
        <dbReference type="Pfam" id="PF18998"/>
    </source>
</evidence>
<dbReference type="AlphaFoldDB" id="A0A1G7W707"/>
<proteinExistence type="predicted"/>
<dbReference type="OrthoDB" id="7444512at2"/>
<dbReference type="Pfam" id="PF07859">
    <property type="entry name" value="Abhydrolase_3"/>
    <property type="match status" value="1"/>
</dbReference>
<name>A0A1G7W707_9VIBR</name>
<keyword evidence="2" id="KW-1133">Transmembrane helix</keyword>
<evidence type="ECO:0000256" key="1">
    <source>
        <dbReference type="ARBA" id="ARBA00022801"/>
    </source>
</evidence>
<feature type="domain" description="Bacterial repeat" evidence="4">
    <location>
        <begin position="116"/>
        <end position="156"/>
    </location>
</feature>
<dbReference type="InterPro" id="IPR013094">
    <property type="entry name" value="AB_hydrolase_3"/>
</dbReference>
<gene>
    <name evidence="5" type="ORF">SAMN04488136_101227</name>
</gene>
<sequence length="504" mass="54053">MHTQLTRFAQRPLRELLIAASRIALILFMGFTISACNDYDDTYQLTISSENGSVSVSPEADSYAAGTTVTITATADSGYIFSGWSGDSSATDTSITLVMNEDKTLEANYDVGVVIELAEATNGQYTVEPEVSSGDTVAFGTEFTITATPDDGYILDSVYKMMEVVSGWEDYVDESFSSPYTITTDADDARFKIYGGDLDKYVIGAGFVAEDTWGELQETLNVVYATPGSKSLKYDVYAPPGASDLPIIIIVHGGGWSVNNEDIMRGQARYLAESGRYVVASIDYRLLTDLDDPAPTKADMMEDVYGAIAHIQENAEVYGGDPSRLILTGDSAGGQLSANTALLAPYIGDGDYTGEIGSSYFSPSYVPSGMSVEDLKTQISDSIIAVAPSYGAFVSSDGIGEMDPAVEPMSNIPDASERVLPPYYVQVGSEDTTVGTENVQAFATALEDAGQEVTYVEYEGASHAYFDWKPAPDVQEVFNTVGKPALDDMLTYLDAIVDALDSDE</sequence>
<dbReference type="InterPro" id="IPR050300">
    <property type="entry name" value="GDXG_lipolytic_enzyme"/>
</dbReference>
<organism evidence="5 6">
    <name type="scientific">Vibrio xiamenensis</name>
    <dbReference type="NCBI Taxonomy" id="861298"/>
    <lineage>
        <taxon>Bacteria</taxon>
        <taxon>Pseudomonadati</taxon>
        <taxon>Pseudomonadota</taxon>
        <taxon>Gammaproteobacteria</taxon>
        <taxon>Vibrionales</taxon>
        <taxon>Vibrionaceae</taxon>
        <taxon>Vibrio</taxon>
    </lineage>
</organism>
<feature type="domain" description="Bacterial repeat" evidence="4">
    <location>
        <begin position="43"/>
        <end position="110"/>
    </location>
</feature>
<dbReference type="RefSeq" id="WP_093268495.1">
    <property type="nucleotide sequence ID" value="NZ_FNDD01000001.1"/>
</dbReference>